<evidence type="ECO:0000256" key="4">
    <source>
        <dbReference type="PIRSR" id="PIRSR036492-1"/>
    </source>
</evidence>
<name>A0AAC9J4C9_VIRHA</name>
<gene>
    <name evidence="6" type="primary">gabD</name>
    <name evidence="6" type="ORF">BME96_14110</name>
</gene>
<dbReference type="PANTHER" id="PTHR43353">
    <property type="entry name" value="SUCCINATE-SEMIALDEHYDE DEHYDROGENASE, MITOCHONDRIAL"/>
    <property type="match status" value="1"/>
</dbReference>
<dbReference type="InterPro" id="IPR050740">
    <property type="entry name" value="Aldehyde_DH_Superfamily"/>
</dbReference>
<dbReference type="Pfam" id="PF00171">
    <property type="entry name" value="Aldedh"/>
    <property type="match status" value="1"/>
</dbReference>
<dbReference type="InterPro" id="IPR012394">
    <property type="entry name" value="Aldehyde_DH_NAD(P)"/>
</dbReference>
<dbReference type="GO" id="GO:0004777">
    <property type="term" value="F:succinate-semialdehyde dehydrogenase (NAD+) activity"/>
    <property type="evidence" value="ECO:0007669"/>
    <property type="project" value="TreeGrafter"/>
</dbReference>
<dbReference type="InterPro" id="IPR016162">
    <property type="entry name" value="Ald_DH_N"/>
</dbReference>
<dbReference type="InterPro" id="IPR016161">
    <property type="entry name" value="Ald_DH/histidinol_DH"/>
</dbReference>
<dbReference type="NCBIfam" id="TIGR01780">
    <property type="entry name" value="SSADH"/>
    <property type="match status" value="1"/>
</dbReference>
<evidence type="ECO:0000259" key="5">
    <source>
        <dbReference type="Pfam" id="PF00171"/>
    </source>
</evidence>
<dbReference type="FunFam" id="3.40.309.10:FF:000004">
    <property type="entry name" value="Succinate-semialdehyde dehydrogenase I"/>
    <property type="match status" value="1"/>
</dbReference>
<dbReference type="InterPro" id="IPR015590">
    <property type="entry name" value="Aldehyde_DH_dom"/>
</dbReference>
<dbReference type="GeneID" id="71515543"/>
<dbReference type="Proteomes" id="UP000182945">
    <property type="component" value="Chromosome"/>
</dbReference>
<dbReference type="GO" id="GO:0006081">
    <property type="term" value="P:aldehyde metabolic process"/>
    <property type="evidence" value="ECO:0007669"/>
    <property type="project" value="InterPro"/>
</dbReference>
<dbReference type="Gene3D" id="3.40.309.10">
    <property type="entry name" value="Aldehyde Dehydrogenase, Chain A, domain 2"/>
    <property type="match status" value="1"/>
</dbReference>
<dbReference type="SUPFAM" id="SSF53720">
    <property type="entry name" value="ALDH-like"/>
    <property type="match status" value="1"/>
</dbReference>
<evidence type="ECO:0000256" key="3">
    <source>
        <dbReference type="PIRNR" id="PIRNR036492"/>
    </source>
</evidence>
<evidence type="ECO:0000313" key="6">
    <source>
        <dbReference type="EMBL" id="APC49259.1"/>
    </source>
</evidence>
<dbReference type="InterPro" id="IPR016160">
    <property type="entry name" value="Ald_DH_CS_CYS"/>
</dbReference>
<dbReference type="FunFam" id="3.40.605.10:FF:000005">
    <property type="entry name" value="Succinate-semialdehyde dehydrogenase I"/>
    <property type="match status" value="1"/>
</dbReference>
<accession>A0AAC9J4C9</accession>
<feature type="active site" evidence="4">
    <location>
        <position position="286"/>
    </location>
</feature>
<dbReference type="RefSeq" id="WP_071649372.1">
    <property type="nucleotide sequence ID" value="NZ_CP017962.1"/>
</dbReference>
<dbReference type="GO" id="GO:0009450">
    <property type="term" value="P:gamma-aminobutyric acid catabolic process"/>
    <property type="evidence" value="ECO:0007669"/>
    <property type="project" value="InterPro"/>
</dbReference>
<evidence type="ECO:0000313" key="7">
    <source>
        <dbReference type="Proteomes" id="UP000182945"/>
    </source>
</evidence>
<dbReference type="AlphaFoldDB" id="A0AAC9J4C9"/>
<proteinExistence type="inferred from homology"/>
<sequence>MAEVDKIKACMHIDGEWIGEEFDSKNVINPANGETVGSFPIGGEKETQMAIDSAHRAFETWSEITAYERAGYLKKLYHLMLENQEELARTMTLEMGKPINESRGEVVYAATFIEWFAEEGKRVYGETIPSHLGAKRLQVWKKPVGVVAAITPWNFPAAMLTRKMGPALAAGCTVIMKPSGESPLTAVKLMELCEEAGFPKGVVNLVTGSSSKITKTLMEDERVRKITFTGSTEVGKILIRQSADQVKRLSLELGGHAPLIVLDDADIDKAVKGVIASKFRNAGQTCICANRIYVHAGVYEAFIEKFAEQVGQLKVGDGMDESVAVGPLINQSGLEKVSHHVKDAVAKGATVVTGGESIDSSNGVFYKPTVVKDVDASMIVMQEETFGPVAPVQKIYSDEEAIKLANSTPYGLAAYIFTENVARGTKLIEKLNFGIVGWNDGAPSAAQVPFGGMKESGIGREGGHEGMDAFVESQYVSIGME</sequence>
<dbReference type="PANTHER" id="PTHR43353:SF5">
    <property type="entry name" value="SUCCINATE-SEMIALDEHYDE DEHYDROGENASE, MITOCHONDRIAL"/>
    <property type="match status" value="1"/>
</dbReference>
<evidence type="ECO:0000256" key="2">
    <source>
        <dbReference type="ARBA" id="ARBA00023002"/>
    </source>
</evidence>
<reference evidence="6 7" key="1">
    <citation type="submission" date="2016-11" db="EMBL/GenBank/DDBJ databases">
        <title>Complete genome sequencing of Virgibacillus halodenitrificans PDB-F2.</title>
        <authorList>
            <person name="Sun Z."/>
            <person name="Zhou Y."/>
            <person name="Li H."/>
        </authorList>
    </citation>
    <scope>NUCLEOTIDE SEQUENCE [LARGE SCALE GENOMIC DNA]</scope>
    <source>
        <strain evidence="6 7">PDB-F2</strain>
    </source>
</reference>
<dbReference type="KEGG" id="vhl:BME96_14110"/>
<keyword evidence="2 3" id="KW-0560">Oxidoreductase</keyword>
<dbReference type="InterPro" id="IPR010102">
    <property type="entry name" value="Succ_semiAld_DH"/>
</dbReference>
<dbReference type="PROSITE" id="PS00070">
    <property type="entry name" value="ALDEHYDE_DEHYDR_CYS"/>
    <property type="match status" value="1"/>
</dbReference>
<dbReference type="CDD" id="cd07103">
    <property type="entry name" value="ALDH_F5_SSADH_GabD"/>
    <property type="match status" value="1"/>
</dbReference>
<comment type="similarity">
    <text evidence="1 3">Belongs to the aldehyde dehydrogenase family.</text>
</comment>
<dbReference type="PIRSF" id="PIRSF036492">
    <property type="entry name" value="ALDH"/>
    <property type="match status" value="1"/>
</dbReference>
<organism evidence="6 7">
    <name type="scientific">Virgibacillus halodenitrificans</name>
    <name type="common">Bacillus halodenitrificans</name>
    <dbReference type="NCBI Taxonomy" id="1482"/>
    <lineage>
        <taxon>Bacteria</taxon>
        <taxon>Bacillati</taxon>
        <taxon>Bacillota</taxon>
        <taxon>Bacilli</taxon>
        <taxon>Bacillales</taxon>
        <taxon>Bacillaceae</taxon>
        <taxon>Virgibacillus</taxon>
    </lineage>
</organism>
<feature type="domain" description="Aldehyde dehydrogenase" evidence="5">
    <location>
        <begin position="23"/>
        <end position="476"/>
    </location>
</feature>
<protein>
    <recommendedName>
        <fullName evidence="3">Aldehyde dehydrogenase</fullName>
    </recommendedName>
</protein>
<dbReference type="InterPro" id="IPR016163">
    <property type="entry name" value="Ald_DH_C"/>
</dbReference>
<evidence type="ECO:0000256" key="1">
    <source>
        <dbReference type="ARBA" id="ARBA00009986"/>
    </source>
</evidence>
<dbReference type="Gene3D" id="3.40.605.10">
    <property type="entry name" value="Aldehyde Dehydrogenase, Chain A, domain 1"/>
    <property type="match status" value="1"/>
</dbReference>
<feature type="active site" evidence="4">
    <location>
        <position position="252"/>
    </location>
</feature>
<dbReference type="EMBL" id="CP017962">
    <property type="protein sequence ID" value="APC49259.1"/>
    <property type="molecule type" value="Genomic_DNA"/>
</dbReference>